<accession>A0A267MLZ9</accession>
<evidence type="ECO:0000313" key="7">
    <source>
        <dbReference type="EMBL" id="PAB59905.1"/>
    </source>
</evidence>
<comment type="cofactor">
    <cofactor evidence="3">
        <name>FMN</name>
        <dbReference type="ChEBI" id="CHEBI:58210"/>
    </cofactor>
    <text evidence="3">Binds 1 FMN per subunit.</text>
</comment>
<reference evidence="7 8" key="1">
    <citation type="submission" date="2017-06" db="EMBL/GenBank/DDBJ databases">
        <title>Draft genome sequence of anaerobic fermentative bacterium Anaeromicrobium sediminis DY2726D isolated from West Pacific Ocean sediments.</title>
        <authorList>
            <person name="Zeng X."/>
        </authorList>
    </citation>
    <scope>NUCLEOTIDE SEQUENCE [LARGE SCALE GENOMIC DNA]</scope>
    <source>
        <strain evidence="7 8">DY2726D</strain>
    </source>
</reference>
<dbReference type="NCBIfam" id="TIGR00521">
    <property type="entry name" value="coaBC_dfp"/>
    <property type="match status" value="1"/>
</dbReference>
<keyword evidence="3" id="KW-0460">Magnesium</keyword>
<evidence type="ECO:0000259" key="5">
    <source>
        <dbReference type="Pfam" id="PF02441"/>
    </source>
</evidence>
<comment type="function">
    <text evidence="4">Catalyzes two steps in the biosynthesis of coenzyme A. In the first step cysteine is conjugated to 4'-phosphopantothenate to form 4-phosphopantothenoylcysteine, in the latter compound is decarboxylated to form 4'-phosphopantotheine.</text>
</comment>
<dbReference type="InterPro" id="IPR007085">
    <property type="entry name" value="DNA/pantothenate-metab_flavo_C"/>
</dbReference>
<keyword evidence="3" id="KW-0511">Multifunctional enzyme</keyword>
<feature type="binding site" evidence="3">
    <location>
        <position position="335"/>
    </location>
    <ligand>
        <name>CTP</name>
        <dbReference type="ChEBI" id="CHEBI:37563"/>
    </ligand>
</feature>
<evidence type="ECO:0000256" key="4">
    <source>
        <dbReference type="RuleBase" id="RU364078"/>
    </source>
</evidence>
<feature type="binding site" evidence="3">
    <location>
        <position position="321"/>
    </location>
    <ligand>
        <name>CTP</name>
        <dbReference type="ChEBI" id="CHEBI:37563"/>
    </ligand>
</feature>
<proteinExistence type="inferred from homology"/>
<evidence type="ECO:0000313" key="8">
    <source>
        <dbReference type="Proteomes" id="UP000216024"/>
    </source>
</evidence>
<comment type="function">
    <text evidence="3">Catalyzes two sequential steps in the biosynthesis of coenzyme A. In the first step cysteine is conjugated to 4'-phosphopantothenate to form 4-phosphopantothenoylcysteine. In the second step the latter compound is decarboxylated to form 4'-phosphopantotheine.</text>
</comment>
<comment type="catalytic activity">
    <reaction evidence="3 4">
        <text>(R)-4'-phosphopantothenate + L-cysteine + CTP = N-[(R)-4-phosphopantothenoyl]-L-cysteine + CMP + diphosphate + H(+)</text>
        <dbReference type="Rhea" id="RHEA:19397"/>
        <dbReference type="ChEBI" id="CHEBI:10986"/>
        <dbReference type="ChEBI" id="CHEBI:15378"/>
        <dbReference type="ChEBI" id="CHEBI:33019"/>
        <dbReference type="ChEBI" id="CHEBI:35235"/>
        <dbReference type="ChEBI" id="CHEBI:37563"/>
        <dbReference type="ChEBI" id="CHEBI:59458"/>
        <dbReference type="ChEBI" id="CHEBI:60377"/>
        <dbReference type="EC" id="6.3.2.5"/>
    </reaction>
</comment>
<dbReference type="EMBL" id="NIBG01000005">
    <property type="protein sequence ID" value="PAB59905.1"/>
    <property type="molecule type" value="Genomic_DNA"/>
</dbReference>
<dbReference type="InterPro" id="IPR003382">
    <property type="entry name" value="Flavoprotein"/>
</dbReference>
<feature type="binding site" evidence="3">
    <location>
        <position position="285"/>
    </location>
    <ligand>
        <name>CTP</name>
        <dbReference type="ChEBI" id="CHEBI:37563"/>
    </ligand>
</feature>
<dbReference type="InterPro" id="IPR005252">
    <property type="entry name" value="CoaBC"/>
</dbReference>
<name>A0A267MLZ9_9FIRM</name>
<dbReference type="EC" id="4.1.1.36" evidence="3"/>
<dbReference type="HAMAP" id="MF_02225">
    <property type="entry name" value="CoaBC"/>
    <property type="match status" value="1"/>
</dbReference>
<dbReference type="GO" id="GO:0004633">
    <property type="term" value="F:phosphopantothenoylcysteine decarboxylase activity"/>
    <property type="evidence" value="ECO:0007669"/>
    <property type="project" value="UniProtKB-UniRule"/>
</dbReference>
<dbReference type="Gene3D" id="3.40.50.1950">
    <property type="entry name" value="Flavin prenyltransferase-like"/>
    <property type="match status" value="1"/>
</dbReference>
<evidence type="ECO:0000256" key="2">
    <source>
        <dbReference type="ARBA" id="ARBA00023239"/>
    </source>
</evidence>
<dbReference type="GO" id="GO:0010181">
    <property type="term" value="F:FMN binding"/>
    <property type="evidence" value="ECO:0007669"/>
    <property type="project" value="UniProtKB-UniRule"/>
</dbReference>
<dbReference type="Pfam" id="PF02441">
    <property type="entry name" value="Flavoprotein"/>
    <property type="match status" value="1"/>
</dbReference>
<dbReference type="PANTHER" id="PTHR14359:SF6">
    <property type="entry name" value="PHOSPHOPANTOTHENOYLCYSTEINE DECARBOXYLASE"/>
    <property type="match status" value="1"/>
</dbReference>
<feature type="region of interest" description="Phosphopantothenate--cysteine ligase" evidence="3">
    <location>
        <begin position="187"/>
        <end position="399"/>
    </location>
</feature>
<protein>
    <recommendedName>
        <fullName evidence="3">Coenzyme A biosynthesis bifunctional protein CoaBC</fullName>
    </recommendedName>
    <alternativeName>
        <fullName evidence="3">DNA/pantothenate metabolism flavoprotein</fullName>
    </alternativeName>
    <alternativeName>
        <fullName evidence="3">Phosphopantothenoylcysteine synthetase/decarboxylase</fullName>
        <shortName evidence="3">PPCS-PPCDC</shortName>
    </alternativeName>
    <domain>
        <recommendedName>
            <fullName evidence="3">Phosphopantothenoylcysteine decarboxylase</fullName>
            <shortName evidence="3">PPC decarboxylase</shortName>
            <shortName evidence="3">PPC-DC</shortName>
            <ecNumber evidence="3">4.1.1.36</ecNumber>
        </recommendedName>
        <alternativeName>
            <fullName evidence="3">CoaC</fullName>
        </alternativeName>
    </domain>
    <domain>
        <recommendedName>
            <fullName evidence="3">Phosphopantothenate--cysteine ligase</fullName>
            <ecNumber evidence="3">6.3.2.5</ecNumber>
        </recommendedName>
        <alternativeName>
            <fullName evidence="3">CoaB</fullName>
        </alternativeName>
        <alternativeName>
            <fullName evidence="3">Phosphopantothenoylcysteine synthetase</fullName>
            <shortName evidence="3">PPC synthetase</shortName>
            <shortName evidence="3">PPC-S</shortName>
        </alternativeName>
    </domain>
</protein>
<comment type="catalytic activity">
    <reaction evidence="3 4">
        <text>N-[(R)-4-phosphopantothenoyl]-L-cysteine + H(+) = (R)-4'-phosphopantetheine + CO2</text>
        <dbReference type="Rhea" id="RHEA:16793"/>
        <dbReference type="ChEBI" id="CHEBI:15378"/>
        <dbReference type="ChEBI" id="CHEBI:16526"/>
        <dbReference type="ChEBI" id="CHEBI:59458"/>
        <dbReference type="ChEBI" id="CHEBI:61723"/>
        <dbReference type="EC" id="4.1.1.36"/>
    </reaction>
</comment>
<dbReference type="GO" id="GO:0015937">
    <property type="term" value="P:coenzyme A biosynthetic process"/>
    <property type="evidence" value="ECO:0007669"/>
    <property type="project" value="UniProtKB-UniRule"/>
</dbReference>
<dbReference type="EC" id="6.3.2.5" evidence="3"/>
<evidence type="ECO:0000259" key="6">
    <source>
        <dbReference type="Pfam" id="PF04127"/>
    </source>
</evidence>
<dbReference type="Proteomes" id="UP000216024">
    <property type="component" value="Unassembled WGS sequence"/>
</dbReference>
<dbReference type="GO" id="GO:0015941">
    <property type="term" value="P:pantothenate catabolic process"/>
    <property type="evidence" value="ECO:0007669"/>
    <property type="project" value="InterPro"/>
</dbReference>
<feature type="domain" description="DNA/pantothenate metabolism flavoprotein C-terminal" evidence="6">
    <location>
        <begin position="182"/>
        <end position="390"/>
    </location>
</feature>
<dbReference type="InterPro" id="IPR035929">
    <property type="entry name" value="CoaB-like_sf"/>
</dbReference>
<dbReference type="GO" id="GO:0004632">
    <property type="term" value="F:phosphopantothenate--cysteine ligase activity"/>
    <property type="evidence" value="ECO:0007669"/>
    <property type="project" value="UniProtKB-UniRule"/>
</dbReference>
<dbReference type="AlphaFoldDB" id="A0A267MLZ9"/>
<organism evidence="7 8">
    <name type="scientific">Anaeromicrobium sediminis</name>
    <dbReference type="NCBI Taxonomy" id="1478221"/>
    <lineage>
        <taxon>Bacteria</taxon>
        <taxon>Bacillati</taxon>
        <taxon>Bacillota</taxon>
        <taxon>Clostridia</taxon>
        <taxon>Peptostreptococcales</taxon>
        <taxon>Thermotaleaceae</taxon>
        <taxon>Anaeromicrobium</taxon>
    </lineage>
</organism>
<dbReference type="RefSeq" id="WP_095132790.1">
    <property type="nucleotide sequence ID" value="NZ_NIBG01000005.1"/>
</dbReference>
<feature type="domain" description="Flavoprotein" evidence="5">
    <location>
        <begin position="2"/>
        <end position="174"/>
    </location>
</feature>
<keyword evidence="3 4" id="KW-0436">Ligase</keyword>
<comment type="similarity">
    <text evidence="3 4">In the N-terminal section; belongs to the HFCD (homo-oligomeric flavin containing Cys decarboxylase) superfamily.</text>
</comment>
<comment type="caution">
    <text evidence="3">Lacks conserved residue(s) required for the propagation of feature annotation.</text>
</comment>
<evidence type="ECO:0000256" key="1">
    <source>
        <dbReference type="ARBA" id="ARBA00022793"/>
    </source>
</evidence>
<keyword evidence="3 4" id="KW-0285">Flavoprotein</keyword>
<comment type="caution">
    <text evidence="7">The sequence shown here is derived from an EMBL/GenBank/DDBJ whole genome shotgun (WGS) entry which is preliminary data.</text>
</comment>
<dbReference type="SUPFAM" id="SSF52507">
    <property type="entry name" value="Homo-oligomeric flavin-containing Cys decarboxylases, HFCD"/>
    <property type="match status" value="1"/>
</dbReference>
<keyword evidence="1 3" id="KW-0210">Decarboxylase</keyword>
<keyword evidence="3" id="KW-0479">Metal-binding</keyword>
<evidence type="ECO:0000256" key="3">
    <source>
        <dbReference type="HAMAP-Rule" id="MF_02225"/>
    </source>
</evidence>
<dbReference type="SUPFAM" id="SSF102645">
    <property type="entry name" value="CoaB-like"/>
    <property type="match status" value="1"/>
</dbReference>
<feature type="binding site" evidence="3">
    <location>
        <position position="275"/>
    </location>
    <ligand>
        <name>CTP</name>
        <dbReference type="ChEBI" id="CHEBI:37563"/>
    </ligand>
</feature>
<dbReference type="Pfam" id="PF04127">
    <property type="entry name" value="DFP"/>
    <property type="match status" value="1"/>
</dbReference>
<feature type="active site" description="Proton donor" evidence="3">
    <location>
        <position position="154"/>
    </location>
</feature>
<dbReference type="PANTHER" id="PTHR14359">
    <property type="entry name" value="HOMO-OLIGOMERIC FLAVIN CONTAINING CYS DECARBOXYLASE FAMILY"/>
    <property type="match status" value="1"/>
</dbReference>
<dbReference type="GO" id="GO:0046872">
    <property type="term" value="F:metal ion binding"/>
    <property type="evidence" value="ECO:0007669"/>
    <property type="project" value="UniProtKB-KW"/>
</dbReference>
<gene>
    <name evidence="3" type="primary">coaBC</name>
    <name evidence="7" type="ORF">CCE28_08100</name>
</gene>
<comment type="pathway">
    <text evidence="3 4">Cofactor biosynthesis; coenzyme A biosynthesis; CoA from (R)-pantothenate: step 3/5.</text>
</comment>
<comment type="pathway">
    <text evidence="3 4">Cofactor biosynthesis; coenzyme A biosynthesis; CoA from (R)-pantothenate: step 2/5.</text>
</comment>
<dbReference type="OrthoDB" id="9802554at2"/>
<comment type="cofactor">
    <cofactor evidence="3">
        <name>Mg(2+)</name>
        <dbReference type="ChEBI" id="CHEBI:18420"/>
    </cofactor>
</comment>
<dbReference type="Gene3D" id="3.40.50.10300">
    <property type="entry name" value="CoaB-like"/>
    <property type="match status" value="1"/>
</dbReference>
<dbReference type="InterPro" id="IPR036551">
    <property type="entry name" value="Flavin_trans-like"/>
</dbReference>
<keyword evidence="2 3" id="KW-0456">Lyase</keyword>
<feature type="binding site" evidence="3">
    <location>
        <position position="339"/>
    </location>
    <ligand>
        <name>CTP</name>
        <dbReference type="ChEBI" id="CHEBI:37563"/>
    </ligand>
</feature>
<feature type="region of interest" description="Phosphopantothenoylcysteine decarboxylase" evidence="3">
    <location>
        <begin position="1"/>
        <end position="186"/>
    </location>
</feature>
<dbReference type="GO" id="GO:0071513">
    <property type="term" value="C:phosphopantothenoylcysteine decarboxylase complex"/>
    <property type="evidence" value="ECO:0007669"/>
    <property type="project" value="TreeGrafter"/>
</dbReference>
<keyword evidence="8" id="KW-1185">Reference proteome</keyword>
<comment type="similarity">
    <text evidence="3 4">In the C-terminal section; belongs to the PPC synthetase family.</text>
</comment>
<dbReference type="UniPathway" id="UPA00241">
    <property type="reaction ID" value="UER00353"/>
</dbReference>
<sequence>MKNIVLGVTGGIAVYKACDIVSRLKKKGYNVDVIMTKSATEFVTPLTFRSLSQNYVVTDMFDEPKTWDIEHIALAKKADLFLVAPATANIIGKMANGIADDMLSTTLMATRAKILIAPAMNTNMYENVVVQENMEKLQRLGYNFVDPAEGRLACGDLGKGKLADPEVIVNEAVKLLEEKQDLKGKNILITAGPTREPIDPVRYITNHSSGKMGYAIAERAAKRGANVVLISGPTNLDKPKGVEFISVENANDMYNEVTNRFKWANIIIKSAAVADYKPKDVSDKKIKKSNDELAIALERNYDILKELGRMNEDNNKTLIGFAAETNDLIENAKSKLNKKNVDMIVANDLTKKGAGFKKDTNIVTILERNGNITEYGEMKKIDLADIILDKGNEISKGRL</sequence>
<keyword evidence="3 4" id="KW-0288">FMN</keyword>